<gene>
    <name evidence="2" type="ORF">DFH08DRAFT_679484</name>
</gene>
<reference evidence="2" key="1">
    <citation type="submission" date="2023-03" db="EMBL/GenBank/DDBJ databases">
        <title>Massive genome expansion in bonnet fungi (Mycena s.s.) driven by repeated elements and novel gene families across ecological guilds.</title>
        <authorList>
            <consortium name="Lawrence Berkeley National Laboratory"/>
            <person name="Harder C.B."/>
            <person name="Miyauchi S."/>
            <person name="Viragh M."/>
            <person name="Kuo A."/>
            <person name="Thoen E."/>
            <person name="Andreopoulos B."/>
            <person name="Lu D."/>
            <person name="Skrede I."/>
            <person name="Drula E."/>
            <person name="Henrissat B."/>
            <person name="Morin E."/>
            <person name="Kohler A."/>
            <person name="Barry K."/>
            <person name="LaButti K."/>
            <person name="Morin E."/>
            <person name="Salamov A."/>
            <person name="Lipzen A."/>
            <person name="Mereny Z."/>
            <person name="Hegedus B."/>
            <person name="Baldrian P."/>
            <person name="Stursova M."/>
            <person name="Weitz H."/>
            <person name="Taylor A."/>
            <person name="Grigoriev I.V."/>
            <person name="Nagy L.G."/>
            <person name="Martin F."/>
            <person name="Kauserud H."/>
        </authorList>
    </citation>
    <scope>NUCLEOTIDE SEQUENCE</scope>
    <source>
        <strain evidence="2">CBHHK002</strain>
    </source>
</reference>
<keyword evidence="3" id="KW-1185">Reference proteome</keyword>
<dbReference type="Proteomes" id="UP001218218">
    <property type="component" value="Unassembled WGS sequence"/>
</dbReference>
<dbReference type="EMBL" id="JARIHO010000002">
    <property type="protein sequence ID" value="KAJ7367148.1"/>
    <property type="molecule type" value="Genomic_DNA"/>
</dbReference>
<feature type="region of interest" description="Disordered" evidence="1">
    <location>
        <begin position="278"/>
        <end position="301"/>
    </location>
</feature>
<feature type="compositionally biased region" description="Low complexity" evidence="1">
    <location>
        <begin position="230"/>
        <end position="248"/>
    </location>
</feature>
<evidence type="ECO:0000313" key="2">
    <source>
        <dbReference type="EMBL" id="KAJ7367148.1"/>
    </source>
</evidence>
<name>A0AAD7ASG5_9AGAR</name>
<accession>A0AAD7ASG5</accession>
<sequence>MSTHGTVYAEVEAHTSRPPVLTKGDITPLVIRNFENAALNWFALKAVAPGSQVSNILGSFRDPRYVAWLRPNAERSRVMKLSFNGFMSELRQKYLPVDWQAVTRNEILSSRMKDTQSFDEFYTEVIGLGSLLEGTDAELSTTRIRHTLKAGMCADLEVEYREELTIKAIAVDEMDKWSKEVRRIDEKRMRNLATQRRIAAEIHKAEKRKAGTDGERNSKKPFGSSSKPNTSLAAASGPSTPSAASSTPKGCPKLTDSERALLSEHEGRYKCRRFYAGHRSNNCSNDFPDPSTYRTLTANDA</sequence>
<dbReference type="AlphaFoldDB" id="A0AAD7ASG5"/>
<organism evidence="2 3">
    <name type="scientific">Mycena albidolilacea</name>
    <dbReference type="NCBI Taxonomy" id="1033008"/>
    <lineage>
        <taxon>Eukaryota</taxon>
        <taxon>Fungi</taxon>
        <taxon>Dikarya</taxon>
        <taxon>Basidiomycota</taxon>
        <taxon>Agaricomycotina</taxon>
        <taxon>Agaricomycetes</taxon>
        <taxon>Agaricomycetidae</taxon>
        <taxon>Agaricales</taxon>
        <taxon>Marasmiineae</taxon>
        <taxon>Mycenaceae</taxon>
        <taxon>Mycena</taxon>
    </lineage>
</organism>
<evidence type="ECO:0000256" key="1">
    <source>
        <dbReference type="SAM" id="MobiDB-lite"/>
    </source>
</evidence>
<protein>
    <recommendedName>
        <fullName evidence="4">Retrotransposon gag domain-containing protein</fullName>
    </recommendedName>
</protein>
<evidence type="ECO:0000313" key="3">
    <source>
        <dbReference type="Proteomes" id="UP001218218"/>
    </source>
</evidence>
<feature type="non-terminal residue" evidence="2">
    <location>
        <position position="301"/>
    </location>
</feature>
<feature type="region of interest" description="Disordered" evidence="1">
    <location>
        <begin position="202"/>
        <end position="259"/>
    </location>
</feature>
<comment type="caution">
    <text evidence="2">The sequence shown here is derived from an EMBL/GenBank/DDBJ whole genome shotgun (WGS) entry which is preliminary data.</text>
</comment>
<feature type="compositionally biased region" description="Basic and acidic residues" evidence="1">
    <location>
        <begin position="202"/>
        <end position="218"/>
    </location>
</feature>
<evidence type="ECO:0008006" key="4">
    <source>
        <dbReference type="Google" id="ProtNLM"/>
    </source>
</evidence>
<proteinExistence type="predicted"/>
<feature type="compositionally biased region" description="Polar residues" evidence="1">
    <location>
        <begin position="292"/>
        <end position="301"/>
    </location>
</feature>